<comment type="caution">
    <text evidence="2">The sequence shown here is derived from an EMBL/GenBank/DDBJ whole genome shotgun (WGS) entry which is preliminary data.</text>
</comment>
<gene>
    <name evidence="2" type="ORF">ABG768_010228</name>
</gene>
<keyword evidence="3" id="KW-1185">Reference proteome</keyword>
<feature type="non-terminal residue" evidence="2">
    <location>
        <position position="1"/>
    </location>
</feature>
<proteinExistence type="predicted"/>
<dbReference type="Proteomes" id="UP001479290">
    <property type="component" value="Unassembled WGS sequence"/>
</dbReference>
<sequence>EPVPAQVTQIRGQDEGTEPGHKSPGETWDMVSFAPGLSSLGLVPDMKREDMKYQLKATSPKPHLSAIRCPRK</sequence>
<organism evidence="2 3">
    <name type="scientific">Culter alburnus</name>
    <name type="common">Topmouth culter</name>
    <dbReference type="NCBI Taxonomy" id="194366"/>
    <lineage>
        <taxon>Eukaryota</taxon>
        <taxon>Metazoa</taxon>
        <taxon>Chordata</taxon>
        <taxon>Craniata</taxon>
        <taxon>Vertebrata</taxon>
        <taxon>Euteleostomi</taxon>
        <taxon>Actinopterygii</taxon>
        <taxon>Neopterygii</taxon>
        <taxon>Teleostei</taxon>
        <taxon>Ostariophysi</taxon>
        <taxon>Cypriniformes</taxon>
        <taxon>Xenocyprididae</taxon>
        <taxon>Xenocypridinae</taxon>
        <taxon>Culter</taxon>
    </lineage>
</organism>
<evidence type="ECO:0000313" key="3">
    <source>
        <dbReference type="Proteomes" id="UP001479290"/>
    </source>
</evidence>
<evidence type="ECO:0000256" key="1">
    <source>
        <dbReference type="SAM" id="MobiDB-lite"/>
    </source>
</evidence>
<protein>
    <submittedName>
        <fullName evidence="2">Uncharacterized protein</fullName>
    </submittedName>
</protein>
<feature type="region of interest" description="Disordered" evidence="1">
    <location>
        <begin position="1"/>
        <end position="26"/>
    </location>
</feature>
<accession>A0AAW1ZGW9</accession>
<feature type="non-terminal residue" evidence="2">
    <location>
        <position position="72"/>
    </location>
</feature>
<evidence type="ECO:0000313" key="2">
    <source>
        <dbReference type="EMBL" id="KAK9960153.1"/>
    </source>
</evidence>
<dbReference type="AlphaFoldDB" id="A0AAW1ZGW9"/>
<dbReference type="EMBL" id="JAWDJR010000017">
    <property type="protein sequence ID" value="KAK9960153.1"/>
    <property type="molecule type" value="Genomic_DNA"/>
</dbReference>
<feature type="compositionally biased region" description="Polar residues" evidence="1">
    <location>
        <begin position="1"/>
        <end position="11"/>
    </location>
</feature>
<name>A0AAW1ZGW9_CULAL</name>
<reference evidence="2 3" key="1">
    <citation type="submission" date="2024-05" db="EMBL/GenBank/DDBJ databases">
        <title>A high-quality chromosomal-level genome assembly of Topmouth culter (Culter alburnus).</title>
        <authorList>
            <person name="Zhao H."/>
        </authorList>
    </citation>
    <scope>NUCLEOTIDE SEQUENCE [LARGE SCALE GENOMIC DNA]</scope>
    <source>
        <strain evidence="2">CATC2023</strain>
        <tissue evidence="2">Muscle</tissue>
    </source>
</reference>
<feature type="compositionally biased region" description="Basic and acidic residues" evidence="1">
    <location>
        <begin position="12"/>
        <end position="24"/>
    </location>
</feature>